<dbReference type="KEGG" id="fer:FNB15_05735"/>
<dbReference type="PANTHER" id="PTHR12526">
    <property type="entry name" value="GLYCOSYLTRANSFERASE"/>
    <property type="match status" value="1"/>
</dbReference>
<dbReference type="EMBL" id="CP041636">
    <property type="protein sequence ID" value="QDO96806.1"/>
    <property type="molecule type" value="Genomic_DNA"/>
</dbReference>
<dbReference type="Pfam" id="PF00534">
    <property type="entry name" value="Glycos_transf_1"/>
    <property type="match status" value="1"/>
</dbReference>
<gene>
    <name evidence="3" type="ORF">FNB15_05735</name>
</gene>
<feature type="domain" description="Glycosyltransferase subfamily 4-like N-terminal" evidence="2">
    <location>
        <begin position="30"/>
        <end position="183"/>
    </location>
</feature>
<protein>
    <submittedName>
        <fullName evidence="3">Glycosyltransferase family 4 protein</fullName>
    </submittedName>
</protein>
<dbReference type="GO" id="GO:0016757">
    <property type="term" value="F:glycosyltransferase activity"/>
    <property type="evidence" value="ECO:0007669"/>
    <property type="project" value="InterPro"/>
</dbReference>
<dbReference type="OrthoDB" id="5147801at2"/>
<evidence type="ECO:0000313" key="4">
    <source>
        <dbReference type="Proteomes" id="UP000317496"/>
    </source>
</evidence>
<proteinExistence type="predicted"/>
<dbReference type="InterPro" id="IPR001296">
    <property type="entry name" value="Glyco_trans_1"/>
</dbReference>
<keyword evidence="3" id="KW-0808">Transferase</keyword>
<name>A0A516GZ54_9PROT</name>
<evidence type="ECO:0000259" key="1">
    <source>
        <dbReference type="Pfam" id="PF00534"/>
    </source>
</evidence>
<organism evidence="3 4">
    <name type="scientific">Ferrovibrio terrae</name>
    <dbReference type="NCBI Taxonomy" id="2594003"/>
    <lineage>
        <taxon>Bacteria</taxon>
        <taxon>Pseudomonadati</taxon>
        <taxon>Pseudomonadota</taxon>
        <taxon>Alphaproteobacteria</taxon>
        <taxon>Rhodospirillales</taxon>
        <taxon>Rhodospirillaceae</taxon>
        <taxon>Ferrovibrio</taxon>
    </lineage>
</organism>
<dbReference type="CDD" id="cd03819">
    <property type="entry name" value="GT4_WavL-like"/>
    <property type="match status" value="1"/>
</dbReference>
<accession>A0A516GZ54</accession>
<feature type="domain" description="Glycosyl transferase family 1" evidence="1">
    <location>
        <begin position="199"/>
        <end position="370"/>
    </location>
</feature>
<dbReference type="InterPro" id="IPR028098">
    <property type="entry name" value="Glyco_trans_4-like_N"/>
</dbReference>
<sequence length="398" mass="43667">MSDIPISTADQSSSGRPPAVMQVLPALVTGGVERGTVDTAKALAKAGWMSYVVSAGGPMVRELERAGARHITLPVNSKNPFVMRKNTARLEELIRSLPVDVVHVRSRAPAWSARAAALRCGVPLVTTFHNAYKSHSWFKKFWANPMSKGDIVVAISDFVADYANSAFGVPRARLVTIPRGTDLVKFDPNRIYPERMSNLQQQWRLTDGLPVILLPGRLTRWKGHTVLLRALKILAERHDGKQDFTAVLLGSGRDGYRAELESLIVQYRLDRSVRIPGDGKDMPAAYMLADVVVSASTFPEGFGRVAVEAQAMGKPVIATDHGGSRETVLPGGETGWLVKAGDAKALADALDEALHLTPERRMEIAARARRHVSENFTVDAMCDAYIKVYTRLLFPEHR</sequence>
<evidence type="ECO:0000259" key="2">
    <source>
        <dbReference type="Pfam" id="PF13439"/>
    </source>
</evidence>
<dbReference type="SUPFAM" id="SSF53756">
    <property type="entry name" value="UDP-Glycosyltransferase/glycogen phosphorylase"/>
    <property type="match status" value="1"/>
</dbReference>
<dbReference type="Gene3D" id="3.40.50.2000">
    <property type="entry name" value="Glycogen Phosphorylase B"/>
    <property type="match status" value="2"/>
</dbReference>
<evidence type="ECO:0000313" key="3">
    <source>
        <dbReference type="EMBL" id="QDO96806.1"/>
    </source>
</evidence>
<keyword evidence="4" id="KW-1185">Reference proteome</keyword>
<dbReference type="AlphaFoldDB" id="A0A516GZ54"/>
<reference evidence="3 4" key="1">
    <citation type="submission" date="2019-07" db="EMBL/GenBank/DDBJ databases">
        <title>Genome sequencing for Ferrovibrio sp. K5.</title>
        <authorList>
            <person name="Park S.-J."/>
        </authorList>
    </citation>
    <scope>NUCLEOTIDE SEQUENCE [LARGE SCALE GENOMIC DNA]</scope>
    <source>
        <strain evidence="3 4">K5</strain>
    </source>
</reference>
<dbReference type="Proteomes" id="UP000317496">
    <property type="component" value="Chromosome"/>
</dbReference>
<dbReference type="Pfam" id="PF13439">
    <property type="entry name" value="Glyco_transf_4"/>
    <property type="match status" value="1"/>
</dbReference>